<dbReference type="CDD" id="cd00082">
    <property type="entry name" value="HisKA"/>
    <property type="match status" value="1"/>
</dbReference>
<dbReference type="Pfam" id="PF00989">
    <property type="entry name" value="PAS"/>
    <property type="match status" value="1"/>
</dbReference>
<dbReference type="NCBIfam" id="TIGR00229">
    <property type="entry name" value="sensory_box"/>
    <property type="match status" value="1"/>
</dbReference>
<feature type="region of interest" description="Disordered" evidence="3">
    <location>
        <begin position="1228"/>
        <end position="1257"/>
    </location>
</feature>
<dbReference type="InterPro" id="IPR004358">
    <property type="entry name" value="Sig_transdc_His_kin-like_C"/>
</dbReference>
<dbReference type="InterPro" id="IPR003661">
    <property type="entry name" value="HisK_dim/P_dom"/>
</dbReference>
<dbReference type="GO" id="GO:0000155">
    <property type="term" value="F:phosphorelay sensor kinase activity"/>
    <property type="evidence" value="ECO:0007669"/>
    <property type="project" value="InterPro"/>
</dbReference>
<keyword evidence="1 2" id="KW-0597">Phosphoprotein</keyword>
<dbReference type="InterPro" id="IPR035965">
    <property type="entry name" value="PAS-like_dom_sf"/>
</dbReference>
<evidence type="ECO:0000256" key="3">
    <source>
        <dbReference type="SAM" id="MobiDB-lite"/>
    </source>
</evidence>
<dbReference type="InterPro" id="IPR005467">
    <property type="entry name" value="His_kinase_dom"/>
</dbReference>
<sequence>MLSKTHEDESVIKTVTLARGTFSGQSPPGIGPSSAARSTTDRSSFGSISKSSSSPETGDGARTLTQIGILELMEQDTRPTFVVDLAEARNYNSGPLHVIWANSALSRGCPGLLEAVSGELRESSNGSDLPHPKDFGQFKSWTLSAVMIGDGLDPLQPTIYFKDMTWSCSTIRKRLRVVSALKVLPRIQSRAASARVSPAIGHHSRPFMEPLRSISSATNLTTVLQSAEEPQDYFGGAGSLAATVCLSPPPSEPKTSSPHEIPSSIIASEPTSQPHSTATEISKSPRSPRTPGSDNIHPIRTLKNQISSIFETHPSLTNECVLSAAASADIDSFTSPSYGTFGANLPSGNRDDTSALQDEDNIGDIGFFDWTRLSPTVSLPTHIQFARDRDWASTSLGPMDFWPPDLRQMCNLIMASPHPAAMYWGEDLVAIYNEAYVLLAGQKHPELMGQSYKAAWVEIWDEVKDVFHSARDTGQATMKDDDCLFIMRNSFLEETYFSWSIIPMVGSDGTVTGLYNPAFEKTRRKIAERRMFTLREVGERTATARDVKSFWGLVTEALATNERDTPFALLYSVSDESDRESSSIHSNSAMEDKHCFLEGALGVPDGHPCAPKQIELKSGMEGFGPFFRECMNTDKPALLHIAWDTSVKNGDGAEIGEERFGEIPAATMEGIQWRGFGDPCRSVVVCPVHPTTGELILGYLVLGVNPRRPFDDDYSLFLQLLSRQLATSLASVVLFEEEIRRGKKAAKIAALDHIELSQQLAARTQEARDIETRFTRMAEFSPVGLFIANSNGNVVYCNDAWFEITKVPKEEDCFDKWMDSVKEEDQERIRGLWKQLVENKTAVTAEFRFKAPWQDQKGNTTDGTWVLFSAYPERYAADCVGYPAGSLKSIFGVITNISQQKWAEDFQKRKMEEAVELKRQQENFIDVTSHEMRNPLSAILQCADEIQSTLHGFIEQEDRVMDKHVVQDNIDAAETIALCAMHQKRIVDDILTFSRLDSGLLIVTPIDVQPLTIAQKAVKMFEGQLQNADIHMNFIIDPSYHKLGIDWVKMDPSRVLQIFINLITNAIKFTSEGPQRTITLTIAATTEPTRDRGREVPSKSSPDLPTWVDYFPTRSQRPDITDSSPDWGTGAPVYIHFAVQDTGKGLTENEKKMLFLRFSQASPRTHVQYGGSGLGLFISRELTELQGGEIGVASEAGKGSTFAFYIKARRCENAVEEMVVPVPLAVDREGSQSRAGSRGPDSGSTSRVRLDGLSPAREPASRKSWHVLIVEDNLVNQRVLVKQLRNKGLAISTANHGGEGLEVLKKSKLWHRNRTKSEREAPHIDVVLMDQEMPVMDGLEATKAIRELERKGELLGHVPIIAVTANARSEQVKALLDAGSDDVVSKPFRIPELIPKIEELADKFTRGV</sequence>
<accession>A0A6G1G790</accession>
<name>A0A6G1G790_9PEZI</name>
<dbReference type="CDD" id="cd00130">
    <property type="entry name" value="PAS"/>
    <property type="match status" value="1"/>
</dbReference>
<dbReference type="Pfam" id="PF02518">
    <property type="entry name" value="HATPase_c"/>
    <property type="match status" value="1"/>
</dbReference>
<evidence type="ECO:0000256" key="2">
    <source>
        <dbReference type="PROSITE-ProRule" id="PRU00169"/>
    </source>
</evidence>
<organism evidence="7">
    <name type="scientific">Eremomyces bilateralis CBS 781.70</name>
    <dbReference type="NCBI Taxonomy" id="1392243"/>
    <lineage>
        <taxon>Eukaryota</taxon>
        <taxon>Fungi</taxon>
        <taxon>Dikarya</taxon>
        <taxon>Ascomycota</taxon>
        <taxon>Pezizomycotina</taxon>
        <taxon>Dothideomycetes</taxon>
        <taxon>Dothideomycetes incertae sedis</taxon>
        <taxon>Eremomycetales</taxon>
        <taxon>Eremomycetaceae</taxon>
        <taxon>Eremomyces</taxon>
    </lineage>
</organism>
<dbReference type="PROSITE" id="PS50109">
    <property type="entry name" value="HIS_KIN"/>
    <property type="match status" value="1"/>
</dbReference>
<dbReference type="SMART" id="SM00091">
    <property type="entry name" value="PAS"/>
    <property type="match status" value="1"/>
</dbReference>
<dbReference type="SUPFAM" id="SSF55785">
    <property type="entry name" value="PYP-like sensor domain (PAS domain)"/>
    <property type="match status" value="1"/>
</dbReference>
<evidence type="ECO:0000313" key="7">
    <source>
        <dbReference type="EMBL" id="KAF1813699.1"/>
    </source>
</evidence>
<gene>
    <name evidence="7 9" type="ORF">P152DRAFT_289178</name>
</gene>
<dbReference type="SMART" id="SM00388">
    <property type="entry name" value="HisKA"/>
    <property type="match status" value="1"/>
</dbReference>
<dbReference type="Pfam" id="PF00512">
    <property type="entry name" value="HisKA"/>
    <property type="match status" value="1"/>
</dbReference>
<dbReference type="PROSITE" id="PS50112">
    <property type="entry name" value="PAS"/>
    <property type="match status" value="1"/>
</dbReference>
<dbReference type="Gene3D" id="3.30.565.10">
    <property type="entry name" value="Histidine kinase-like ATPase, C-terminal domain"/>
    <property type="match status" value="1"/>
</dbReference>
<dbReference type="InterPro" id="IPR011006">
    <property type="entry name" value="CheY-like_superfamily"/>
</dbReference>
<reference evidence="7 9" key="1">
    <citation type="submission" date="2020-01" db="EMBL/GenBank/DDBJ databases">
        <authorList>
            <consortium name="DOE Joint Genome Institute"/>
            <person name="Haridas S."/>
            <person name="Albert R."/>
            <person name="Binder M."/>
            <person name="Bloem J."/>
            <person name="Labutti K."/>
            <person name="Salamov A."/>
            <person name="Andreopoulos B."/>
            <person name="Baker S.E."/>
            <person name="Barry K."/>
            <person name="Bills G."/>
            <person name="Bluhm B.H."/>
            <person name="Cannon C."/>
            <person name="Castanera R."/>
            <person name="Culley D.E."/>
            <person name="Daum C."/>
            <person name="Ezra D."/>
            <person name="Gonzalez J.B."/>
            <person name="Henrissat B."/>
            <person name="Kuo A."/>
            <person name="Liang C."/>
            <person name="Lipzen A."/>
            <person name="Lutzoni F."/>
            <person name="Magnuson J."/>
            <person name="Mondo S."/>
            <person name="Nolan M."/>
            <person name="Ohm R."/>
            <person name="Pangilinan J."/>
            <person name="Park H.-J."/>
            <person name="Ramirez L."/>
            <person name="Alfaro M."/>
            <person name="Sun H."/>
            <person name="Tritt A."/>
            <person name="Yoshinaga Y."/>
            <person name="Zwiers L.-H."/>
            <person name="Turgeon B.G."/>
            <person name="Goodwin S.B."/>
            <person name="Spatafora J.W."/>
            <person name="Crous P.W."/>
            <person name="Grigoriev I.V."/>
        </authorList>
    </citation>
    <scope>NUCLEOTIDE SEQUENCE</scope>
    <source>
        <strain evidence="7 9">CBS 781.70</strain>
    </source>
</reference>
<dbReference type="GO" id="GO:0006355">
    <property type="term" value="P:regulation of DNA-templated transcription"/>
    <property type="evidence" value="ECO:0007669"/>
    <property type="project" value="InterPro"/>
</dbReference>
<evidence type="ECO:0000259" key="4">
    <source>
        <dbReference type="PROSITE" id="PS50109"/>
    </source>
</evidence>
<dbReference type="PANTHER" id="PTHR43719">
    <property type="entry name" value="TWO-COMPONENT HISTIDINE KINASE"/>
    <property type="match status" value="1"/>
</dbReference>
<dbReference type="EMBL" id="ML975154">
    <property type="protein sequence ID" value="KAF1813699.1"/>
    <property type="molecule type" value="Genomic_DNA"/>
</dbReference>
<feature type="domain" description="Response regulatory" evidence="5">
    <location>
        <begin position="1266"/>
        <end position="1401"/>
    </location>
</feature>
<evidence type="ECO:0000259" key="6">
    <source>
        <dbReference type="PROSITE" id="PS50112"/>
    </source>
</evidence>
<evidence type="ECO:0000313" key="8">
    <source>
        <dbReference type="Proteomes" id="UP000504638"/>
    </source>
</evidence>
<dbReference type="PRINTS" id="PR00344">
    <property type="entry name" value="BCTRLSENSOR"/>
</dbReference>
<reference evidence="9" key="3">
    <citation type="submission" date="2025-04" db="UniProtKB">
        <authorList>
            <consortium name="RefSeq"/>
        </authorList>
    </citation>
    <scope>IDENTIFICATION</scope>
    <source>
        <strain evidence="9">CBS 781.70</strain>
    </source>
</reference>
<dbReference type="Proteomes" id="UP000504638">
    <property type="component" value="Unplaced"/>
</dbReference>
<dbReference type="OrthoDB" id="60033at2759"/>
<dbReference type="InterPro" id="IPR003594">
    <property type="entry name" value="HATPase_dom"/>
</dbReference>
<protein>
    <submittedName>
        <fullName evidence="7 9">Uncharacterized protein</fullName>
    </submittedName>
</protein>
<proteinExistence type="predicted"/>
<evidence type="ECO:0000313" key="9">
    <source>
        <dbReference type="RefSeq" id="XP_033535330.1"/>
    </source>
</evidence>
<feature type="modified residue" description="4-aspartylphosphate" evidence="2">
    <location>
        <position position="1330"/>
    </location>
</feature>
<dbReference type="InterPro" id="IPR013767">
    <property type="entry name" value="PAS_fold"/>
</dbReference>
<dbReference type="InterPro" id="IPR001789">
    <property type="entry name" value="Sig_transdc_resp-reg_receiver"/>
</dbReference>
<dbReference type="InterPro" id="IPR036097">
    <property type="entry name" value="HisK_dim/P_sf"/>
</dbReference>
<dbReference type="SUPFAM" id="SSF52172">
    <property type="entry name" value="CheY-like"/>
    <property type="match status" value="1"/>
</dbReference>
<evidence type="ECO:0000256" key="1">
    <source>
        <dbReference type="ARBA" id="ARBA00022553"/>
    </source>
</evidence>
<dbReference type="InterPro" id="IPR058846">
    <property type="entry name" value="PAS-like"/>
</dbReference>
<dbReference type="SMART" id="SM00387">
    <property type="entry name" value="HATPase_c"/>
    <property type="match status" value="1"/>
</dbReference>
<dbReference type="InterPro" id="IPR000014">
    <property type="entry name" value="PAS"/>
</dbReference>
<feature type="compositionally biased region" description="Polar residues" evidence="3">
    <location>
        <begin position="265"/>
        <end position="293"/>
    </location>
</feature>
<dbReference type="RefSeq" id="XP_033535330.1">
    <property type="nucleotide sequence ID" value="XM_033674999.1"/>
</dbReference>
<dbReference type="GeneID" id="54415569"/>
<dbReference type="Gene3D" id="1.10.287.130">
    <property type="match status" value="1"/>
</dbReference>
<feature type="region of interest" description="Disordered" evidence="3">
    <location>
        <begin position="15"/>
        <end position="61"/>
    </location>
</feature>
<feature type="domain" description="PAS" evidence="6">
    <location>
        <begin position="770"/>
        <end position="840"/>
    </location>
</feature>
<dbReference type="Pfam" id="PF26131">
    <property type="entry name" value="PAS-like"/>
    <property type="match status" value="1"/>
</dbReference>
<dbReference type="InterPro" id="IPR036890">
    <property type="entry name" value="HATPase_C_sf"/>
</dbReference>
<dbReference type="PANTHER" id="PTHR43719:SF30">
    <property type="entry name" value="TWO-COMPONENT SYSTEM RESPONSE REGULATOR"/>
    <property type="match status" value="1"/>
</dbReference>
<dbReference type="PROSITE" id="PS50110">
    <property type="entry name" value="RESPONSE_REGULATORY"/>
    <property type="match status" value="1"/>
</dbReference>
<dbReference type="Pfam" id="PF00072">
    <property type="entry name" value="Response_reg"/>
    <property type="match status" value="1"/>
</dbReference>
<dbReference type="SUPFAM" id="SSF55781">
    <property type="entry name" value="GAF domain-like"/>
    <property type="match status" value="1"/>
</dbReference>
<evidence type="ECO:0000259" key="5">
    <source>
        <dbReference type="PROSITE" id="PS50110"/>
    </source>
</evidence>
<dbReference type="Gene3D" id="3.30.450.20">
    <property type="entry name" value="PAS domain"/>
    <property type="match status" value="2"/>
</dbReference>
<dbReference type="SMART" id="SM00448">
    <property type="entry name" value="REC"/>
    <property type="match status" value="1"/>
</dbReference>
<dbReference type="SUPFAM" id="SSF47384">
    <property type="entry name" value="Homodimeric domain of signal transducing histidine kinase"/>
    <property type="match status" value="1"/>
</dbReference>
<dbReference type="Gene3D" id="3.40.50.2300">
    <property type="match status" value="1"/>
</dbReference>
<feature type="region of interest" description="Disordered" evidence="3">
    <location>
        <begin position="244"/>
        <end position="298"/>
    </location>
</feature>
<dbReference type="InterPro" id="IPR050956">
    <property type="entry name" value="2C_system_His_kinase"/>
</dbReference>
<keyword evidence="8" id="KW-1185">Reference proteome</keyword>
<reference evidence="9" key="2">
    <citation type="submission" date="2020-04" db="EMBL/GenBank/DDBJ databases">
        <authorList>
            <consortium name="NCBI Genome Project"/>
        </authorList>
    </citation>
    <scope>NUCLEOTIDE SEQUENCE</scope>
    <source>
        <strain evidence="9">CBS 781.70</strain>
    </source>
</reference>
<feature type="compositionally biased region" description="Low complexity" evidence="3">
    <location>
        <begin position="23"/>
        <end position="54"/>
    </location>
</feature>
<dbReference type="SUPFAM" id="SSF55874">
    <property type="entry name" value="ATPase domain of HSP90 chaperone/DNA topoisomerase II/histidine kinase"/>
    <property type="match status" value="1"/>
</dbReference>
<dbReference type="CDD" id="cd17546">
    <property type="entry name" value="REC_hyHK_CKI1_RcsC-like"/>
    <property type="match status" value="1"/>
</dbReference>
<feature type="domain" description="Histidine kinase" evidence="4">
    <location>
        <begin position="927"/>
        <end position="1210"/>
    </location>
</feature>